<keyword evidence="1" id="KW-0472">Membrane</keyword>
<dbReference type="GO" id="GO:0016020">
    <property type="term" value="C:membrane"/>
    <property type="evidence" value="ECO:0007669"/>
    <property type="project" value="InterPro"/>
</dbReference>
<name>A0A3Q9FSB5_9BACT</name>
<feature type="domain" description="Signal transduction histidine kinase internal region" evidence="2">
    <location>
        <begin position="163"/>
        <end position="240"/>
    </location>
</feature>
<dbReference type="AlphaFoldDB" id="A0A3Q9FSB5"/>
<evidence type="ECO:0000313" key="4">
    <source>
        <dbReference type="Proteomes" id="UP000267268"/>
    </source>
</evidence>
<dbReference type="PANTHER" id="PTHR34220">
    <property type="entry name" value="SENSOR HISTIDINE KINASE YPDA"/>
    <property type="match status" value="1"/>
</dbReference>
<accession>A0A3Q9FSB5</accession>
<dbReference type="EMBL" id="CP034563">
    <property type="protein sequence ID" value="AZQ65276.1"/>
    <property type="molecule type" value="Genomic_DNA"/>
</dbReference>
<dbReference type="KEGG" id="fll:EI427_23975"/>
<sequence>MILLERNYKWLQPVLSISISLLLLVFTYWSININFDMTQMFSYMSTYLYLLWFNGFVFLSTKFTQFFDKYLPFEKHSSLRLTVELVSLFLMAFIFFYIVMVILNIYGAIDEPHVLNKNNTIIGIFHSLVLLLYSSLTITDDFLRKWRTDSLKIEALKQDKLRAENRALQAQLNPHFLFNSLNVIISEIDHDPKLAKQFALDLSHTYRYVLQSKDVESVTFETEWEAMQAYIHLHQVRLGEGLKVIITIDSASNQKKIPPLSIQLLLENCFKHNQATLRKPLSITIFSDGNHFTIENNKQPKNNSADTYNIGIQYLKESFKQLDTYASILVEEDDSTFKITIPLIEA</sequence>
<feature type="transmembrane region" description="Helical" evidence="1">
    <location>
        <begin position="85"/>
        <end position="109"/>
    </location>
</feature>
<feature type="transmembrane region" description="Helical" evidence="1">
    <location>
        <begin position="43"/>
        <end position="64"/>
    </location>
</feature>
<evidence type="ECO:0000313" key="3">
    <source>
        <dbReference type="EMBL" id="AZQ65276.1"/>
    </source>
</evidence>
<evidence type="ECO:0000259" key="2">
    <source>
        <dbReference type="Pfam" id="PF06580"/>
    </source>
</evidence>
<organism evidence="3 4">
    <name type="scientific">Flammeovirga pectinis</name>
    <dbReference type="NCBI Taxonomy" id="2494373"/>
    <lineage>
        <taxon>Bacteria</taxon>
        <taxon>Pseudomonadati</taxon>
        <taxon>Bacteroidota</taxon>
        <taxon>Cytophagia</taxon>
        <taxon>Cytophagales</taxon>
        <taxon>Flammeovirgaceae</taxon>
        <taxon>Flammeovirga</taxon>
    </lineage>
</organism>
<evidence type="ECO:0000256" key="1">
    <source>
        <dbReference type="SAM" id="Phobius"/>
    </source>
</evidence>
<keyword evidence="1" id="KW-0812">Transmembrane</keyword>
<dbReference type="InterPro" id="IPR050640">
    <property type="entry name" value="Bact_2-comp_sensor_kinase"/>
</dbReference>
<protein>
    <recommendedName>
        <fullName evidence="2">Signal transduction histidine kinase internal region domain-containing protein</fullName>
    </recommendedName>
</protein>
<dbReference type="Proteomes" id="UP000267268">
    <property type="component" value="Chromosome 2"/>
</dbReference>
<keyword evidence="4" id="KW-1185">Reference proteome</keyword>
<proteinExistence type="predicted"/>
<dbReference type="InterPro" id="IPR010559">
    <property type="entry name" value="Sig_transdc_His_kin_internal"/>
</dbReference>
<reference evidence="3 4" key="1">
    <citation type="submission" date="2018-12" db="EMBL/GenBank/DDBJ databases">
        <title>Flammeovirga pectinis sp. nov., isolated from the gut of the Korean scallop, Patinopecten yessoensis.</title>
        <authorList>
            <person name="Bae J.-W."/>
            <person name="Jeong Y.-S."/>
            <person name="Kang W."/>
        </authorList>
    </citation>
    <scope>NUCLEOTIDE SEQUENCE [LARGE SCALE GENOMIC DNA]</scope>
    <source>
        <strain evidence="3 4">L12M1</strain>
    </source>
</reference>
<feature type="transmembrane region" description="Helical" evidence="1">
    <location>
        <begin position="121"/>
        <end position="143"/>
    </location>
</feature>
<dbReference type="GO" id="GO:0000155">
    <property type="term" value="F:phosphorelay sensor kinase activity"/>
    <property type="evidence" value="ECO:0007669"/>
    <property type="project" value="InterPro"/>
</dbReference>
<dbReference type="OrthoDB" id="927174at2"/>
<dbReference type="PANTHER" id="PTHR34220:SF7">
    <property type="entry name" value="SENSOR HISTIDINE KINASE YPDA"/>
    <property type="match status" value="1"/>
</dbReference>
<keyword evidence="1" id="KW-1133">Transmembrane helix</keyword>
<dbReference type="Pfam" id="PF06580">
    <property type="entry name" value="His_kinase"/>
    <property type="match status" value="1"/>
</dbReference>
<feature type="transmembrane region" description="Helical" evidence="1">
    <location>
        <begin position="12"/>
        <end position="31"/>
    </location>
</feature>
<gene>
    <name evidence="3" type="ORF">EI427_23975</name>
</gene>